<name>A0A1Y3EN62_9BILA</name>
<organism evidence="2 3">
    <name type="scientific">Trichinella nativa</name>
    <dbReference type="NCBI Taxonomy" id="6335"/>
    <lineage>
        <taxon>Eukaryota</taxon>
        <taxon>Metazoa</taxon>
        <taxon>Ecdysozoa</taxon>
        <taxon>Nematoda</taxon>
        <taxon>Enoplea</taxon>
        <taxon>Dorylaimia</taxon>
        <taxon>Trichinellida</taxon>
        <taxon>Trichinellidae</taxon>
        <taxon>Trichinella</taxon>
    </lineage>
</organism>
<proteinExistence type="predicted"/>
<protein>
    <submittedName>
        <fullName evidence="2">Uncharacterized protein</fullName>
    </submittedName>
</protein>
<gene>
    <name evidence="2" type="ORF">D917_08584</name>
</gene>
<feature type="compositionally biased region" description="Low complexity" evidence="1">
    <location>
        <begin position="63"/>
        <end position="79"/>
    </location>
</feature>
<evidence type="ECO:0000313" key="3">
    <source>
        <dbReference type="Proteomes" id="UP000243006"/>
    </source>
</evidence>
<evidence type="ECO:0000313" key="2">
    <source>
        <dbReference type="EMBL" id="OUC45217.1"/>
    </source>
</evidence>
<dbReference type="AlphaFoldDB" id="A0A1Y3EN62"/>
<dbReference type="EMBL" id="LVZM01010277">
    <property type="protein sequence ID" value="OUC45217.1"/>
    <property type="molecule type" value="Genomic_DNA"/>
</dbReference>
<sequence length="139" mass="15823">MLIDNLNGVNVTFILEFINEPSLEELNVDFLKTLLQTTIPRINVESVQVEEIKQPIIPVPTPESNSTEPTINTNTTIPSTTNQTTPSVITLFDLVPFCTDFGWQKTCYPNHLGYRNKYEVLASLSFFQVSIFFNDNNMF</sequence>
<evidence type="ECO:0000256" key="1">
    <source>
        <dbReference type="SAM" id="MobiDB-lite"/>
    </source>
</evidence>
<accession>A0A1Y3EN62</accession>
<reference evidence="2 3" key="1">
    <citation type="submission" date="2015-04" db="EMBL/GenBank/DDBJ databases">
        <title>Draft genome of the roundworm Trichinella nativa.</title>
        <authorList>
            <person name="Mitreva M."/>
        </authorList>
    </citation>
    <scope>NUCLEOTIDE SEQUENCE [LARGE SCALE GENOMIC DNA]</scope>
    <source>
        <strain evidence="2 3">ISS45</strain>
    </source>
</reference>
<feature type="region of interest" description="Disordered" evidence="1">
    <location>
        <begin position="58"/>
        <end position="79"/>
    </location>
</feature>
<comment type="caution">
    <text evidence="2">The sequence shown here is derived from an EMBL/GenBank/DDBJ whole genome shotgun (WGS) entry which is preliminary data.</text>
</comment>
<dbReference type="Proteomes" id="UP000243006">
    <property type="component" value="Unassembled WGS sequence"/>
</dbReference>